<dbReference type="EnsemblMetazoa" id="BGLB010785-RB">
    <property type="protein sequence ID" value="BGLB010785-PB"/>
    <property type="gene ID" value="BGLB010785"/>
</dbReference>
<sequence length="202" mass="22862">MGKVTWMIKSLDFNKKEVIELRLRVGVLSMGGIKLYSQHLMLSNEGKKSTYSNFKRLIITGGELMSLNFGAEENGKLYRCEIKIESKKDNAHSMGTDNDVEGQSRGQVDGADTGRVSGEDYNDSDNDVFYDDDDDDFDDEDDKGFCLPLSHIYVTSLDKCAKVVIELPQSFSSQDKEACKVDTLRKLIFKETAELYKYKTMN</sequence>
<dbReference type="Proteomes" id="UP000076420">
    <property type="component" value="Unassembled WGS sequence"/>
</dbReference>
<gene>
    <name evidence="2" type="primary">106074590</name>
</gene>
<dbReference type="AlphaFoldDB" id="A0A2C9JZW5"/>
<name>A0A2C9JZW5_BIOGL</name>
<dbReference type="KEGG" id="bgt:106074590"/>
<feature type="region of interest" description="Disordered" evidence="1">
    <location>
        <begin position="90"/>
        <end position="125"/>
    </location>
</feature>
<protein>
    <submittedName>
        <fullName evidence="2">Uncharacterized protein</fullName>
    </submittedName>
</protein>
<evidence type="ECO:0000256" key="1">
    <source>
        <dbReference type="SAM" id="MobiDB-lite"/>
    </source>
</evidence>
<dbReference type="VEuPathDB" id="VectorBase:BGLB010785"/>
<evidence type="ECO:0000313" key="3">
    <source>
        <dbReference type="Proteomes" id="UP000076420"/>
    </source>
</evidence>
<reference evidence="2" key="1">
    <citation type="submission" date="2020-05" db="UniProtKB">
        <authorList>
            <consortium name="EnsemblMetazoa"/>
        </authorList>
    </citation>
    <scope>IDENTIFICATION</scope>
    <source>
        <strain evidence="2">BB02</strain>
    </source>
</reference>
<organism evidence="2 3">
    <name type="scientific">Biomphalaria glabrata</name>
    <name type="common">Bloodfluke planorb</name>
    <name type="synonym">Freshwater snail</name>
    <dbReference type="NCBI Taxonomy" id="6526"/>
    <lineage>
        <taxon>Eukaryota</taxon>
        <taxon>Metazoa</taxon>
        <taxon>Spiralia</taxon>
        <taxon>Lophotrochozoa</taxon>
        <taxon>Mollusca</taxon>
        <taxon>Gastropoda</taxon>
        <taxon>Heterobranchia</taxon>
        <taxon>Euthyneura</taxon>
        <taxon>Panpulmonata</taxon>
        <taxon>Hygrophila</taxon>
        <taxon>Lymnaeoidea</taxon>
        <taxon>Planorbidae</taxon>
        <taxon>Biomphalaria</taxon>
    </lineage>
</organism>
<evidence type="ECO:0000313" key="2">
    <source>
        <dbReference type="EnsemblMetazoa" id="BGLB010785-PB"/>
    </source>
</evidence>
<accession>A0A2C9JZW5</accession>
<proteinExistence type="predicted"/>